<feature type="compositionally biased region" description="Basic residues" evidence="1">
    <location>
        <begin position="58"/>
        <end position="69"/>
    </location>
</feature>
<gene>
    <name evidence="2" type="ORF">SDC9_61856</name>
</gene>
<dbReference type="AlphaFoldDB" id="A0A644XGY4"/>
<sequence length="88" mass="9526">MVSDTGYRVHLIAISLYVLNTGGSAATVGPFTFVHCPGAADLSPGRRAGRPAEPQNHHGPHRPSQRRNHPVSGAFLLLFYTRLAYTDT</sequence>
<name>A0A644XGY4_9ZZZZ</name>
<evidence type="ECO:0000256" key="1">
    <source>
        <dbReference type="SAM" id="MobiDB-lite"/>
    </source>
</evidence>
<proteinExistence type="predicted"/>
<comment type="caution">
    <text evidence="2">The sequence shown here is derived from an EMBL/GenBank/DDBJ whole genome shotgun (WGS) entry which is preliminary data.</text>
</comment>
<feature type="region of interest" description="Disordered" evidence="1">
    <location>
        <begin position="42"/>
        <end position="70"/>
    </location>
</feature>
<dbReference type="EMBL" id="VSSQ01002450">
    <property type="protein sequence ID" value="MPM15485.1"/>
    <property type="molecule type" value="Genomic_DNA"/>
</dbReference>
<evidence type="ECO:0000313" key="2">
    <source>
        <dbReference type="EMBL" id="MPM15485.1"/>
    </source>
</evidence>
<protein>
    <submittedName>
        <fullName evidence="2">Uncharacterized protein</fullName>
    </submittedName>
</protein>
<reference evidence="2" key="1">
    <citation type="submission" date="2019-08" db="EMBL/GenBank/DDBJ databases">
        <authorList>
            <person name="Kucharzyk K."/>
            <person name="Murdoch R.W."/>
            <person name="Higgins S."/>
            <person name="Loffler F."/>
        </authorList>
    </citation>
    <scope>NUCLEOTIDE SEQUENCE</scope>
</reference>
<organism evidence="2">
    <name type="scientific">bioreactor metagenome</name>
    <dbReference type="NCBI Taxonomy" id="1076179"/>
    <lineage>
        <taxon>unclassified sequences</taxon>
        <taxon>metagenomes</taxon>
        <taxon>ecological metagenomes</taxon>
    </lineage>
</organism>
<accession>A0A644XGY4</accession>